<protein>
    <submittedName>
        <fullName evidence="2">Uncharacterized protein</fullName>
    </submittedName>
</protein>
<evidence type="ECO:0000313" key="3">
    <source>
        <dbReference type="Proteomes" id="UP001501072"/>
    </source>
</evidence>
<comment type="caution">
    <text evidence="2">The sequence shown here is derived from an EMBL/GenBank/DDBJ whole genome shotgun (WGS) entry which is preliminary data.</text>
</comment>
<dbReference type="Proteomes" id="UP001501072">
    <property type="component" value="Unassembled WGS sequence"/>
</dbReference>
<feature type="compositionally biased region" description="Basic and acidic residues" evidence="1">
    <location>
        <begin position="50"/>
        <end position="59"/>
    </location>
</feature>
<gene>
    <name evidence="2" type="ORF">GCM10009564_01050</name>
</gene>
<name>A0ABP4D7Z1_9ACTN</name>
<reference evidence="3" key="1">
    <citation type="journal article" date="2019" name="Int. J. Syst. Evol. Microbiol.">
        <title>The Global Catalogue of Microorganisms (GCM) 10K type strain sequencing project: providing services to taxonomists for standard genome sequencing and annotation.</title>
        <authorList>
            <consortium name="The Broad Institute Genomics Platform"/>
            <consortium name="The Broad Institute Genome Sequencing Center for Infectious Disease"/>
            <person name="Wu L."/>
            <person name="Ma J."/>
        </authorList>
    </citation>
    <scope>NUCLEOTIDE SEQUENCE [LARGE SCALE GENOMIC DNA]</scope>
    <source>
        <strain evidence="3">JCM 11269</strain>
    </source>
</reference>
<proteinExistence type="predicted"/>
<evidence type="ECO:0000256" key="1">
    <source>
        <dbReference type="SAM" id="MobiDB-lite"/>
    </source>
</evidence>
<dbReference type="EMBL" id="BAAAHU010000001">
    <property type="protein sequence ID" value="GAA1002677.1"/>
    <property type="molecule type" value="Genomic_DNA"/>
</dbReference>
<organism evidence="2 3">
    <name type="scientific">Streptomyces thermogriseus</name>
    <dbReference type="NCBI Taxonomy" id="75292"/>
    <lineage>
        <taxon>Bacteria</taxon>
        <taxon>Bacillati</taxon>
        <taxon>Actinomycetota</taxon>
        <taxon>Actinomycetes</taxon>
        <taxon>Kitasatosporales</taxon>
        <taxon>Streptomycetaceae</taxon>
        <taxon>Streptomyces</taxon>
    </lineage>
</organism>
<accession>A0ABP4D7Z1</accession>
<sequence length="111" mass="12176">MAEFRRGRQNRWVRWQSGRAGPLHLLLGTWETPGKGPASTPRHRTGAQSPHDHDGKREGCFPPPVRSENVCGSTGYLAGRVTVPRMGQWSDVLVSVPIVQPLQVALVGAKM</sequence>
<keyword evidence="3" id="KW-1185">Reference proteome</keyword>
<evidence type="ECO:0000313" key="2">
    <source>
        <dbReference type="EMBL" id="GAA1002677.1"/>
    </source>
</evidence>
<feature type="region of interest" description="Disordered" evidence="1">
    <location>
        <begin position="26"/>
        <end position="65"/>
    </location>
</feature>